<dbReference type="EMBL" id="JARZHI010000008">
    <property type="protein sequence ID" value="MDI1430309.1"/>
    <property type="molecule type" value="Genomic_DNA"/>
</dbReference>
<evidence type="ECO:0000313" key="1">
    <source>
        <dbReference type="EMBL" id="MDI1430309.1"/>
    </source>
</evidence>
<organism evidence="1 2">
    <name type="scientific">Polyangium sorediatum</name>
    <dbReference type="NCBI Taxonomy" id="889274"/>
    <lineage>
        <taxon>Bacteria</taxon>
        <taxon>Pseudomonadati</taxon>
        <taxon>Myxococcota</taxon>
        <taxon>Polyangia</taxon>
        <taxon>Polyangiales</taxon>
        <taxon>Polyangiaceae</taxon>
        <taxon>Polyangium</taxon>
    </lineage>
</organism>
<proteinExistence type="predicted"/>
<evidence type="ECO:0000313" key="2">
    <source>
        <dbReference type="Proteomes" id="UP001160301"/>
    </source>
</evidence>
<sequence length="44" mass="4757">MAVEGVEDVVDVLSEDVVDVDEELLSEELVLLSDLDDALLLGEL</sequence>
<name>A0ABT6NPR7_9BACT</name>
<dbReference type="Proteomes" id="UP001160301">
    <property type="component" value="Unassembled WGS sequence"/>
</dbReference>
<protein>
    <submittedName>
        <fullName evidence="1">Uncharacterized protein</fullName>
    </submittedName>
</protein>
<dbReference type="RefSeq" id="WP_284720409.1">
    <property type="nucleotide sequence ID" value="NZ_JARZHI010000008.1"/>
</dbReference>
<comment type="caution">
    <text evidence="1">The sequence shown here is derived from an EMBL/GenBank/DDBJ whole genome shotgun (WGS) entry which is preliminary data.</text>
</comment>
<reference evidence="1 2" key="1">
    <citation type="submission" date="2023-04" db="EMBL/GenBank/DDBJ databases">
        <title>The genome sequence of Polyangium sorediatum DSM14670.</title>
        <authorList>
            <person name="Zhang X."/>
        </authorList>
    </citation>
    <scope>NUCLEOTIDE SEQUENCE [LARGE SCALE GENOMIC DNA]</scope>
    <source>
        <strain evidence="1 2">DSM 14670</strain>
    </source>
</reference>
<keyword evidence="2" id="KW-1185">Reference proteome</keyword>
<gene>
    <name evidence="1" type="ORF">QHF89_12415</name>
</gene>
<accession>A0ABT6NPR7</accession>